<reference evidence="8" key="1">
    <citation type="submission" date="2023-07" db="EMBL/GenBank/DDBJ databases">
        <title>Chromosome-level genome assembly of Artemia franciscana.</title>
        <authorList>
            <person name="Jo E."/>
        </authorList>
    </citation>
    <scope>NUCLEOTIDE SEQUENCE</scope>
    <source>
        <tissue evidence="8">Whole body</tissue>
    </source>
</reference>
<dbReference type="AlphaFoldDB" id="A0AA88I6K3"/>
<dbReference type="GO" id="GO:0046872">
    <property type="term" value="F:metal ion binding"/>
    <property type="evidence" value="ECO:0007669"/>
    <property type="project" value="UniProtKB-KW"/>
</dbReference>
<dbReference type="Proteomes" id="UP001187531">
    <property type="component" value="Unassembled WGS sequence"/>
</dbReference>
<dbReference type="GO" id="GO:1990234">
    <property type="term" value="C:transferase complex"/>
    <property type="evidence" value="ECO:0007669"/>
    <property type="project" value="TreeGrafter"/>
</dbReference>
<dbReference type="GO" id="GO:0008299">
    <property type="term" value="P:isoprenoid biosynthetic process"/>
    <property type="evidence" value="ECO:0007669"/>
    <property type="project" value="UniProtKB-KW"/>
</dbReference>
<proteinExistence type="inferred from homology"/>
<evidence type="ECO:0000256" key="1">
    <source>
        <dbReference type="ARBA" id="ARBA00001946"/>
    </source>
</evidence>
<comment type="similarity">
    <text evidence="2 7">Belongs to the FPP/GGPP synthase family.</text>
</comment>
<accession>A0AA88I6K3</accession>
<evidence type="ECO:0000256" key="7">
    <source>
        <dbReference type="RuleBase" id="RU004466"/>
    </source>
</evidence>
<dbReference type="GO" id="GO:0042811">
    <property type="term" value="P:pheromone biosynthetic process"/>
    <property type="evidence" value="ECO:0007669"/>
    <property type="project" value="UniProtKB-ARBA"/>
</dbReference>
<protein>
    <recommendedName>
        <fullName evidence="10">Decaprenyl-diphosphate synthase subunit 1</fullName>
    </recommendedName>
</protein>
<dbReference type="SFLD" id="SFLDS00005">
    <property type="entry name" value="Isoprenoid_Synthase_Type_I"/>
    <property type="match status" value="1"/>
</dbReference>
<evidence type="ECO:0000256" key="5">
    <source>
        <dbReference type="ARBA" id="ARBA00022842"/>
    </source>
</evidence>
<evidence type="ECO:0000256" key="6">
    <source>
        <dbReference type="ARBA" id="ARBA00023229"/>
    </source>
</evidence>
<keyword evidence="3 7" id="KW-0808">Transferase</keyword>
<evidence type="ECO:0000256" key="2">
    <source>
        <dbReference type="ARBA" id="ARBA00006706"/>
    </source>
</evidence>
<dbReference type="GO" id="GO:0005739">
    <property type="term" value="C:mitochondrion"/>
    <property type="evidence" value="ECO:0007669"/>
    <property type="project" value="TreeGrafter"/>
</dbReference>
<evidence type="ECO:0008006" key="10">
    <source>
        <dbReference type="Google" id="ProtNLM"/>
    </source>
</evidence>
<dbReference type="Pfam" id="PF00348">
    <property type="entry name" value="polyprenyl_synt"/>
    <property type="match status" value="1"/>
</dbReference>
<keyword evidence="9" id="KW-1185">Reference proteome</keyword>
<dbReference type="SUPFAM" id="SSF48576">
    <property type="entry name" value="Terpenoid synthases"/>
    <property type="match status" value="1"/>
</dbReference>
<dbReference type="PANTHER" id="PTHR12001:SF69">
    <property type="entry name" value="ALL TRANS-POLYPRENYL-DIPHOSPHATE SYNTHASE PDSS1"/>
    <property type="match status" value="1"/>
</dbReference>
<dbReference type="InterPro" id="IPR008949">
    <property type="entry name" value="Isoprenoid_synthase_dom_sf"/>
</dbReference>
<dbReference type="InterPro" id="IPR000092">
    <property type="entry name" value="Polyprenyl_synt"/>
</dbReference>
<dbReference type="InterPro" id="IPR033749">
    <property type="entry name" value="Polyprenyl_synt_CS"/>
</dbReference>
<dbReference type="CDD" id="cd00685">
    <property type="entry name" value="Trans_IPPS_HT"/>
    <property type="match status" value="1"/>
</dbReference>
<sequence length="358" mass="39634">MNCSIWFNSIKNSEKSIIGSARLFNNSCFSRDLEKLRYSCNDIGVPSCCCKNSKELQSRNKELTELAKYYFDGKGKAIRPAIALMTAKAINQHLGIINSEVLELQKKVAMAAEMIHTASLVHDDVIDVSEMRRGKPSANGIWGQPKSAVAGDFIISAATRVMAQLNDADVLICISQVVADLVQGEFLQMGTRESESDRFNHYLLKTFKKTATIMANSCKAVSILAGCDSHLQNVAYDYGRYIGLTFQIVDDLLDFISDSSLLGKPGLADLKLGLATAPVLFAAEQYPELNVLIMRRFSQPGDVQTALECVLNSDGLERTKELARQHCQEAQRQARQLNPSEFRNGMEALAQLVLQRLK</sequence>
<dbReference type="PROSITE" id="PS00444">
    <property type="entry name" value="POLYPRENYL_SYNTHASE_2"/>
    <property type="match status" value="1"/>
</dbReference>
<comment type="cofactor">
    <cofactor evidence="1">
        <name>Mg(2+)</name>
        <dbReference type="ChEBI" id="CHEBI:18420"/>
    </cofactor>
</comment>
<keyword evidence="6" id="KW-0414">Isoprene biosynthesis</keyword>
<dbReference type="EMBL" id="JAVRJZ010000005">
    <property type="protein sequence ID" value="KAK2722208.1"/>
    <property type="molecule type" value="Genomic_DNA"/>
</dbReference>
<evidence type="ECO:0000256" key="3">
    <source>
        <dbReference type="ARBA" id="ARBA00022679"/>
    </source>
</evidence>
<dbReference type="PANTHER" id="PTHR12001">
    <property type="entry name" value="GERANYLGERANYL PYROPHOSPHATE SYNTHASE"/>
    <property type="match status" value="1"/>
</dbReference>
<dbReference type="GO" id="GO:0006744">
    <property type="term" value="P:ubiquinone biosynthetic process"/>
    <property type="evidence" value="ECO:0007669"/>
    <property type="project" value="TreeGrafter"/>
</dbReference>
<name>A0AA88I6K3_ARTSF</name>
<evidence type="ECO:0000313" key="9">
    <source>
        <dbReference type="Proteomes" id="UP001187531"/>
    </source>
</evidence>
<dbReference type="Gene3D" id="1.10.600.10">
    <property type="entry name" value="Farnesyl Diphosphate Synthase"/>
    <property type="match status" value="1"/>
</dbReference>
<gene>
    <name evidence="8" type="ORF">QYM36_002684</name>
</gene>
<evidence type="ECO:0000256" key="4">
    <source>
        <dbReference type="ARBA" id="ARBA00022723"/>
    </source>
</evidence>
<dbReference type="PROSITE" id="PS00723">
    <property type="entry name" value="POLYPRENYL_SYNTHASE_1"/>
    <property type="match status" value="1"/>
</dbReference>
<keyword evidence="5" id="KW-0460">Magnesium</keyword>
<comment type="caution">
    <text evidence="8">The sequence shown here is derived from an EMBL/GenBank/DDBJ whole genome shotgun (WGS) entry which is preliminary data.</text>
</comment>
<organism evidence="8 9">
    <name type="scientific">Artemia franciscana</name>
    <name type="common">Brine shrimp</name>
    <name type="synonym">Artemia sanfranciscana</name>
    <dbReference type="NCBI Taxonomy" id="6661"/>
    <lineage>
        <taxon>Eukaryota</taxon>
        <taxon>Metazoa</taxon>
        <taxon>Ecdysozoa</taxon>
        <taxon>Arthropoda</taxon>
        <taxon>Crustacea</taxon>
        <taxon>Branchiopoda</taxon>
        <taxon>Anostraca</taxon>
        <taxon>Artemiidae</taxon>
        <taxon>Artemia</taxon>
    </lineage>
</organism>
<evidence type="ECO:0000313" key="8">
    <source>
        <dbReference type="EMBL" id="KAK2722208.1"/>
    </source>
</evidence>
<dbReference type="GO" id="GO:0004659">
    <property type="term" value="F:prenyltransferase activity"/>
    <property type="evidence" value="ECO:0007669"/>
    <property type="project" value="InterPro"/>
</dbReference>
<keyword evidence="4" id="KW-0479">Metal-binding</keyword>